<evidence type="ECO:0000256" key="6">
    <source>
        <dbReference type="ARBA" id="ARBA00023040"/>
    </source>
</evidence>
<feature type="domain" description="G-protein coupled receptors family 1 profile" evidence="14">
    <location>
        <begin position="90"/>
        <end position="297"/>
    </location>
</feature>
<feature type="non-terminal residue" evidence="15">
    <location>
        <position position="297"/>
    </location>
</feature>
<sequence length="297" mass="33067">MWDVYFIMMSASEVILEVTTPSDLTLDLILTSSPSSSISLGTLTPYLTKEATNSSQSGNCSEHFSHFTWTNHKLASIIILVVINALVLAGNTLVILAVFLSSKLRTVTNLFIVSLAVSDLLLGVSVLPFSIAYTVFESWLFVKALCSMWQAIDVWLSTASILNLVVISLDRYVAVTRPVSYPSRMTHVRAKVLIGLVWVISFLICLPPLVGWTGSERAETVVLEADCTRSCSLNDDPWYVVYSACGSFFLPTLVMLFFYWKIYCAAAETTRAIKQGFRTTKNKRILGSRFQEERLTL</sequence>
<keyword evidence="5 13" id="KW-1133">Transmembrane helix</keyword>
<dbReference type="PROSITE" id="PS00237">
    <property type="entry name" value="G_PROTEIN_RECEP_F1_1"/>
    <property type="match status" value="1"/>
</dbReference>
<keyword evidence="10" id="KW-0325">Glycoprotein</keyword>
<evidence type="ECO:0000259" key="14">
    <source>
        <dbReference type="PROSITE" id="PS50262"/>
    </source>
</evidence>
<evidence type="ECO:0000256" key="3">
    <source>
        <dbReference type="ARBA" id="ARBA00022475"/>
    </source>
</evidence>
<keyword evidence="3" id="KW-1003">Cell membrane</keyword>
<dbReference type="InterPro" id="IPR000276">
    <property type="entry name" value="GPCR_Rhodpsn"/>
</dbReference>
<evidence type="ECO:0000256" key="13">
    <source>
        <dbReference type="SAM" id="Phobius"/>
    </source>
</evidence>
<evidence type="ECO:0000256" key="9">
    <source>
        <dbReference type="ARBA" id="ARBA00023170"/>
    </source>
</evidence>
<dbReference type="PANTHER" id="PTHR24248">
    <property type="entry name" value="ADRENERGIC RECEPTOR-RELATED G-PROTEIN COUPLED RECEPTOR"/>
    <property type="match status" value="1"/>
</dbReference>
<evidence type="ECO:0000313" key="15">
    <source>
        <dbReference type="EMBL" id="AOG14371.1"/>
    </source>
</evidence>
<protein>
    <submittedName>
        <fullName evidence="15">Octopamine receptor alpha</fullName>
    </submittedName>
</protein>
<evidence type="ECO:0000256" key="10">
    <source>
        <dbReference type="ARBA" id="ARBA00023180"/>
    </source>
</evidence>
<feature type="transmembrane region" description="Helical" evidence="13">
    <location>
        <begin position="239"/>
        <end position="260"/>
    </location>
</feature>
<dbReference type="Gene3D" id="1.20.1070.10">
    <property type="entry name" value="Rhodopsin 7-helix transmembrane proteins"/>
    <property type="match status" value="1"/>
</dbReference>
<evidence type="ECO:0000256" key="11">
    <source>
        <dbReference type="ARBA" id="ARBA00023224"/>
    </source>
</evidence>
<feature type="transmembrane region" description="Helical" evidence="13">
    <location>
        <begin position="111"/>
        <end position="136"/>
    </location>
</feature>
<dbReference type="EMBL" id="KU710375">
    <property type="protein sequence ID" value="AOG14371.1"/>
    <property type="molecule type" value="mRNA"/>
</dbReference>
<reference evidence="15" key="1">
    <citation type="submission" date="2016-02" db="EMBL/GenBank/DDBJ databases">
        <title>Deep Sequencing of Transcriptomes from the Nervous System of Two Decapod Crustaceans to Characterize Genes Important for Neural Circuit Function and Modulation.</title>
        <authorList>
            <person name="Schulz D.J."/>
            <person name="Marder E."/>
            <person name="Northcutt A.J."/>
        </authorList>
    </citation>
    <scope>NUCLEOTIDE SEQUENCE</scope>
</reference>
<keyword evidence="6 12" id="KW-0297">G-protein coupled receptor</keyword>
<evidence type="ECO:0000256" key="1">
    <source>
        <dbReference type="ARBA" id="ARBA00004651"/>
    </source>
</evidence>
<organism evidence="15">
    <name type="scientific">Cancer borealis</name>
    <name type="common">Jonah crab</name>
    <dbReference type="NCBI Taxonomy" id="39395"/>
    <lineage>
        <taxon>Eukaryota</taxon>
        <taxon>Metazoa</taxon>
        <taxon>Ecdysozoa</taxon>
        <taxon>Arthropoda</taxon>
        <taxon>Crustacea</taxon>
        <taxon>Multicrustacea</taxon>
        <taxon>Malacostraca</taxon>
        <taxon>Eumalacostraca</taxon>
        <taxon>Eucarida</taxon>
        <taxon>Decapoda</taxon>
        <taxon>Pleocyemata</taxon>
        <taxon>Brachyura</taxon>
        <taxon>Eubrachyura</taxon>
        <taxon>Cancroidea</taxon>
        <taxon>Cancridae</taxon>
        <taxon>Cancer</taxon>
    </lineage>
</organism>
<dbReference type="AlphaFoldDB" id="A0A1B3P9B6"/>
<accession>A0A1B3P9B6</accession>
<evidence type="ECO:0000256" key="8">
    <source>
        <dbReference type="ARBA" id="ARBA00023157"/>
    </source>
</evidence>
<dbReference type="PRINTS" id="PR00237">
    <property type="entry name" value="GPCRRHODOPSN"/>
</dbReference>
<dbReference type="Pfam" id="PF00001">
    <property type="entry name" value="7tm_1"/>
    <property type="match status" value="1"/>
</dbReference>
<dbReference type="SUPFAM" id="SSF81321">
    <property type="entry name" value="Family A G protein-coupled receptor-like"/>
    <property type="match status" value="1"/>
</dbReference>
<keyword evidence="4 12" id="KW-0812">Transmembrane</keyword>
<evidence type="ECO:0000256" key="5">
    <source>
        <dbReference type="ARBA" id="ARBA00022989"/>
    </source>
</evidence>
<proteinExistence type="evidence at transcript level"/>
<dbReference type="PANTHER" id="PTHR24248:SF174">
    <property type="entry name" value="TYRAMINE_OCTOPAMINE RECEPTOR"/>
    <property type="match status" value="1"/>
</dbReference>
<keyword evidence="11 12" id="KW-0807">Transducer</keyword>
<keyword evidence="8" id="KW-1015">Disulfide bond</keyword>
<dbReference type="GO" id="GO:0005886">
    <property type="term" value="C:plasma membrane"/>
    <property type="evidence" value="ECO:0007669"/>
    <property type="project" value="UniProtKB-SubCell"/>
</dbReference>
<feature type="transmembrane region" description="Helical" evidence="13">
    <location>
        <begin position="148"/>
        <end position="169"/>
    </location>
</feature>
<feature type="transmembrane region" description="Helical" evidence="13">
    <location>
        <begin position="190"/>
        <end position="210"/>
    </location>
</feature>
<keyword evidence="9 12" id="KW-0675">Receptor</keyword>
<evidence type="ECO:0000256" key="4">
    <source>
        <dbReference type="ARBA" id="ARBA00022692"/>
    </source>
</evidence>
<evidence type="ECO:0000256" key="12">
    <source>
        <dbReference type="RuleBase" id="RU000688"/>
    </source>
</evidence>
<keyword evidence="7 13" id="KW-0472">Membrane</keyword>
<feature type="transmembrane region" description="Helical" evidence="13">
    <location>
        <begin position="74"/>
        <end position="99"/>
    </location>
</feature>
<dbReference type="InterPro" id="IPR017452">
    <property type="entry name" value="GPCR_Rhodpsn_7TM"/>
</dbReference>
<dbReference type="PROSITE" id="PS50262">
    <property type="entry name" value="G_PROTEIN_RECEP_F1_2"/>
    <property type="match status" value="1"/>
</dbReference>
<dbReference type="FunFam" id="1.20.1070.10:FF:000523">
    <property type="entry name" value="5-hydroxytryptamine receptor 2B"/>
    <property type="match status" value="1"/>
</dbReference>
<dbReference type="GO" id="GO:0004930">
    <property type="term" value="F:G protein-coupled receptor activity"/>
    <property type="evidence" value="ECO:0007669"/>
    <property type="project" value="UniProtKB-KW"/>
</dbReference>
<evidence type="ECO:0000256" key="2">
    <source>
        <dbReference type="ARBA" id="ARBA00010663"/>
    </source>
</evidence>
<comment type="subcellular location">
    <subcellularLocation>
        <location evidence="1">Cell membrane</location>
        <topology evidence="1">Multi-pass membrane protein</topology>
    </subcellularLocation>
</comment>
<evidence type="ECO:0000256" key="7">
    <source>
        <dbReference type="ARBA" id="ARBA00023136"/>
    </source>
</evidence>
<comment type="similarity">
    <text evidence="2 12">Belongs to the G-protein coupled receptor 1 family.</text>
</comment>
<name>A0A1B3P9B6_CANBE</name>